<evidence type="ECO:0000313" key="8">
    <source>
        <dbReference type="EMBL" id="GGK32484.1"/>
    </source>
</evidence>
<dbReference type="PANTHER" id="PTHR42802:SF1">
    <property type="entry name" value="L-ORNITHINE N(5)-MONOOXYGENASE"/>
    <property type="match status" value="1"/>
</dbReference>
<evidence type="ECO:0000256" key="5">
    <source>
        <dbReference type="ARBA" id="ARBA00022827"/>
    </source>
</evidence>
<evidence type="ECO:0000256" key="6">
    <source>
        <dbReference type="ARBA" id="ARBA00022857"/>
    </source>
</evidence>
<proteinExistence type="inferred from homology"/>
<protein>
    <submittedName>
        <fullName evidence="8">L-lysine 6-monooxygenase</fullName>
    </submittedName>
</protein>
<keyword evidence="7" id="KW-0560">Oxidoreductase</keyword>
<reference evidence="8 9" key="1">
    <citation type="journal article" date="2014" name="Int. J. Syst. Evol. Microbiol.">
        <title>Complete genome sequence of Corynebacterium casei LMG S-19264T (=DSM 44701T), isolated from a smear-ripened cheese.</title>
        <authorList>
            <consortium name="US DOE Joint Genome Institute (JGI-PGF)"/>
            <person name="Walter F."/>
            <person name="Albersmeier A."/>
            <person name="Kalinowski J."/>
            <person name="Ruckert C."/>
        </authorList>
    </citation>
    <scope>NUCLEOTIDE SEQUENCE [LARGE SCALE GENOMIC DNA]</scope>
    <source>
        <strain evidence="8 9">CGMCC 1.9161</strain>
    </source>
</reference>
<evidence type="ECO:0000313" key="9">
    <source>
        <dbReference type="Proteomes" id="UP000600449"/>
    </source>
</evidence>
<comment type="pathway">
    <text evidence="2">Siderophore biosynthesis.</text>
</comment>
<keyword evidence="6" id="KW-0521">NADP</keyword>
<gene>
    <name evidence="8" type="primary">iucD</name>
    <name evidence="8" type="ORF">GCM10011322_19000</name>
</gene>
<dbReference type="Gene3D" id="3.50.50.60">
    <property type="entry name" value="FAD/NAD(P)-binding domain"/>
    <property type="match status" value="1"/>
</dbReference>
<dbReference type="InterPro" id="IPR025700">
    <property type="entry name" value="Lys/Orn_oxygenase"/>
</dbReference>
<keyword evidence="9" id="KW-1185">Reference proteome</keyword>
<dbReference type="RefSeq" id="WP_188912108.1">
    <property type="nucleotide sequence ID" value="NZ_BMMF01000005.1"/>
</dbReference>
<comment type="cofactor">
    <cofactor evidence="1">
        <name>FAD</name>
        <dbReference type="ChEBI" id="CHEBI:57692"/>
    </cofactor>
</comment>
<dbReference type="GO" id="GO:0016491">
    <property type="term" value="F:oxidoreductase activity"/>
    <property type="evidence" value="ECO:0007669"/>
    <property type="project" value="UniProtKB-KW"/>
</dbReference>
<dbReference type="PANTHER" id="PTHR42802">
    <property type="entry name" value="MONOOXYGENASE"/>
    <property type="match status" value="1"/>
</dbReference>
<dbReference type="Proteomes" id="UP000600449">
    <property type="component" value="Unassembled WGS sequence"/>
</dbReference>
<evidence type="ECO:0000256" key="4">
    <source>
        <dbReference type="ARBA" id="ARBA00022630"/>
    </source>
</evidence>
<comment type="caution">
    <text evidence="8">The sequence shown here is derived from an EMBL/GenBank/DDBJ whole genome shotgun (WGS) entry which is preliminary data.</text>
</comment>
<dbReference type="SUPFAM" id="SSF51905">
    <property type="entry name" value="FAD/NAD(P)-binding domain"/>
    <property type="match status" value="2"/>
</dbReference>
<accession>A0A917Q6N5</accession>
<evidence type="ECO:0000256" key="2">
    <source>
        <dbReference type="ARBA" id="ARBA00004924"/>
    </source>
</evidence>
<keyword evidence="5" id="KW-0274">FAD</keyword>
<evidence type="ECO:0000256" key="7">
    <source>
        <dbReference type="ARBA" id="ARBA00023002"/>
    </source>
</evidence>
<evidence type="ECO:0000256" key="3">
    <source>
        <dbReference type="ARBA" id="ARBA00007588"/>
    </source>
</evidence>
<dbReference type="AlphaFoldDB" id="A0A917Q6N5"/>
<evidence type="ECO:0000256" key="1">
    <source>
        <dbReference type="ARBA" id="ARBA00001974"/>
    </source>
</evidence>
<organism evidence="8 9">
    <name type="scientific">Salinarimonas ramus</name>
    <dbReference type="NCBI Taxonomy" id="690164"/>
    <lineage>
        <taxon>Bacteria</taxon>
        <taxon>Pseudomonadati</taxon>
        <taxon>Pseudomonadota</taxon>
        <taxon>Alphaproteobacteria</taxon>
        <taxon>Hyphomicrobiales</taxon>
        <taxon>Salinarimonadaceae</taxon>
        <taxon>Salinarimonas</taxon>
    </lineage>
</organism>
<dbReference type="EMBL" id="BMMF01000005">
    <property type="protein sequence ID" value="GGK32484.1"/>
    <property type="molecule type" value="Genomic_DNA"/>
</dbReference>
<keyword evidence="4" id="KW-0285">Flavoprotein</keyword>
<dbReference type="Pfam" id="PF13434">
    <property type="entry name" value="Lys_Orn_oxgnase"/>
    <property type="match status" value="1"/>
</dbReference>
<sequence length="428" mass="47816">MQTCDVALVGAGPSNLSLAAHLEGDPGLDWALLERRAEPRWHEGMLLPDARLQSSHFKDLVFMSDPGSPFTFFSYLHEHGLLYRYIHAEYSTPLRRDFDRYLQWVLLKLGERVSLGEAALGLHYENGRLVLSTDRRTLAARDVVLGMGHTPRIPRTSLDPSDERVFHSSRYRERRRDLGDLRGRSIAIVGGGQSAAEILLDLVSDDDMPRRLTWLSRGLAFRMFDETVLCNDIYTPEFARYFFGSPAPVRARLNETYKSSSDGIVADLMLSIFRRFYVLDREGASHPERRILLGRTMQDLADAGTGEVEITCEDATTGRAERITADIVVLATGYETGFGALEPALDTLAQRDAQGALVFERDYTLRLRPGIEGVRIFAQNASVDTYGWVDPNLGGTSYRSATIANVLLGRDRYRNGGSATFVDWGGDA</sequence>
<name>A0A917Q6N5_9HYPH</name>
<dbReference type="InterPro" id="IPR036188">
    <property type="entry name" value="FAD/NAD-bd_sf"/>
</dbReference>
<comment type="similarity">
    <text evidence="3">Belongs to the lysine N(6)-hydroxylase/L-ornithine N(5)-oxygenase family.</text>
</comment>